<dbReference type="GeneID" id="7198205"/>
<dbReference type="Proteomes" id="UP000000759">
    <property type="component" value="Chromosome 23"/>
</dbReference>
<dbReference type="InterPro" id="IPR011050">
    <property type="entry name" value="Pectin_lyase_fold/virulence"/>
</dbReference>
<sequence length="271" mass="30574">AQNVTNVTITGGGVLYGNAEHYISYYDPRYNRFEPIDPDPRRPRLLLINESSYINVHYLSLQNSSDWTLHIRNSEHVTVHKLRIYGDRRFPNNDGIDPDSSSHVHISHCVIDVADDGVCPKARDSTRVLHNLTVTNVLIRSRSHAIKFGSHTDANMTDILFENITILDSNSGLAIQQRGPGNIDNVTFRNIFTETRYDNPRWWGNGEWLTMTSEPRNEGDIIGKVTNLRLENVRAVSENGGLLSGRGSGMQNVSMTNIQVTIRPWSNYSNG</sequence>
<dbReference type="STRING" id="556484.B7GB55"/>
<dbReference type="Gene3D" id="2.160.20.10">
    <property type="entry name" value="Single-stranded right-handed beta-helix, Pectin lyase-like"/>
    <property type="match status" value="1"/>
</dbReference>
<evidence type="ECO:0000256" key="2">
    <source>
        <dbReference type="ARBA" id="ARBA00022801"/>
    </source>
</evidence>
<organism evidence="5 6">
    <name type="scientific">Phaeodactylum tricornutum (strain CCAP 1055/1)</name>
    <dbReference type="NCBI Taxonomy" id="556484"/>
    <lineage>
        <taxon>Eukaryota</taxon>
        <taxon>Sar</taxon>
        <taxon>Stramenopiles</taxon>
        <taxon>Ochrophyta</taxon>
        <taxon>Bacillariophyta</taxon>
        <taxon>Bacillariophyceae</taxon>
        <taxon>Bacillariophycidae</taxon>
        <taxon>Naviculales</taxon>
        <taxon>Phaeodactylaceae</taxon>
        <taxon>Phaeodactylum</taxon>
    </lineage>
</organism>
<dbReference type="PANTHER" id="PTHR31339:SF9">
    <property type="entry name" value="PLASMIN AND FIBRONECTIN-BINDING PROTEIN A"/>
    <property type="match status" value="1"/>
</dbReference>
<dbReference type="GO" id="GO:0005975">
    <property type="term" value="P:carbohydrate metabolic process"/>
    <property type="evidence" value="ECO:0007669"/>
    <property type="project" value="InterPro"/>
</dbReference>
<evidence type="ECO:0000313" key="5">
    <source>
        <dbReference type="EMBL" id="EEC44061.1"/>
    </source>
</evidence>
<dbReference type="SUPFAM" id="SSF51126">
    <property type="entry name" value="Pectin lyase-like"/>
    <property type="match status" value="1"/>
</dbReference>
<name>B7GB55_PHATC</name>
<dbReference type="PANTHER" id="PTHR31339">
    <property type="entry name" value="PECTIN LYASE-RELATED"/>
    <property type="match status" value="1"/>
</dbReference>
<evidence type="ECO:0000256" key="1">
    <source>
        <dbReference type="ARBA" id="ARBA00008834"/>
    </source>
</evidence>
<comment type="similarity">
    <text evidence="1 4">Belongs to the glycosyl hydrolase 28 family.</text>
</comment>
<dbReference type="PaxDb" id="2850-Phatr16052"/>
<dbReference type="GO" id="GO:0004650">
    <property type="term" value="F:polygalacturonase activity"/>
    <property type="evidence" value="ECO:0007669"/>
    <property type="project" value="InterPro"/>
</dbReference>
<dbReference type="InterPro" id="IPR051801">
    <property type="entry name" value="GH28_Enzymes"/>
</dbReference>
<keyword evidence="2 4" id="KW-0378">Hydrolase</keyword>
<dbReference type="eggNOG" id="ENOG502QTKJ">
    <property type="taxonomic scope" value="Eukaryota"/>
</dbReference>
<dbReference type="OrthoDB" id="187139at2759"/>
<dbReference type="EMBL" id="CM000625">
    <property type="protein sequence ID" value="EEC44061.1"/>
    <property type="molecule type" value="Genomic_DNA"/>
</dbReference>
<protein>
    <recommendedName>
        <fullName evidence="7">Endo-polygalacturonase</fullName>
    </recommendedName>
</protein>
<evidence type="ECO:0000256" key="3">
    <source>
        <dbReference type="ARBA" id="ARBA00023295"/>
    </source>
</evidence>
<dbReference type="InParanoid" id="B7GB55"/>
<feature type="non-terminal residue" evidence="5">
    <location>
        <position position="1"/>
    </location>
</feature>
<dbReference type="RefSeq" id="XP_002184312.1">
    <property type="nucleotide sequence ID" value="XM_002184276.1"/>
</dbReference>
<dbReference type="Pfam" id="PF00295">
    <property type="entry name" value="Glyco_hydro_28"/>
    <property type="match status" value="1"/>
</dbReference>
<reference evidence="6" key="2">
    <citation type="submission" date="2008-08" db="EMBL/GenBank/DDBJ databases">
        <authorList>
            <consortium name="Diatom Consortium"/>
            <person name="Grigoriev I."/>
            <person name="Grimwood J."/>
            <person name="Kuo A."/>
            <person name="Otillar R.P."/>
            <person name="Salamov A."/>
            <person name="Detter J.C."/>
            <person name="Lindquist E."/>
            <person name="Shapiro H."/>
            <person name="Lucas S."/>
            <person name="Glavina del Rio T."/>
            <person name="Pitluck S."/>
            <person name="Rokhsar D."/>
            <person name="Bowler C."/>
        </authorList>
    </citation>
    <scope>GENOME REANNOTATION</scope>
    <source>
        <strain evidence="6">CCAP 1055/1</strain>
    </source>
</reference>
<evidence type="ECO:0008006" key="7">
    <source>
        <dbReference type="Google" id="ProtNLM"/>
    </source>
</evidence>
<dbReference type="InterPro" id="IPR006626">
    <property type="entry name" value="PbH1"/>
</dbReference>
<reference evidence="5 6" key="1">
    <citation type="journal article" date="2008" name="Nature">
        <title>The Phaeodactylum genome reveals the evolutionary history of diatom genomes.</title>
        <authorList>
            <person name="Bowler C."/>
            <person name="Allen A.E."/>
            <person name="Badger J.H."/>
            <person name="Grimwood J."/>
            <person name="Jabbari K."/>
            <person name="Kuo A."/>
            <person name="Maheswari U."/>
            <person name="Martens C."/>
            <person name="Maumus F."/>
            <person name="Otillar R.P."/>
            <person name="Rayko E."/>
            <person name="Salamov A."/>
            <person name="Vandepoele K."/>
            <person name="Beszteri B."/>
            <person name="Gruber A."/>
            <person name="Heijde M."/>
            <person name="Katinka M."/>
            <person name="Mock T."/>
            <person name="Valentin K."/>
            <person name="Verret F."/>
            <person name="Berges J.A."/>
            <person name="Brownlee C."/>
            <person name="Cadoret J.P."/>
            <person name="Chiovitti A."/>
            <person name="Choi C.J."/>
            <person name="Coesel S."/>
            <person name="De Martino A."/>
            <person name="Detter J.C."/>
            <person name="Durkin C."/>
            <person name="Falciatore A."/>
            <person name="Fournet J."/>
            <person name="Haruta M."/>
            <person name="Huysman M.J."/>
            <person name="Jenkins B.D."/>
            <person name="Jiroutova K."/>
            <person name="Jorgensen R.E."/>
            <person name="Joubert Y."/>
            <person name="Kaplan A."/>
            <person name="Kroger N."/>
            <person name="Kroth P.G."/>
            <person name="La Roche J."/>
            <person name="Lindquist E."/>
            <person name="Lommer M."/>
            <person name="Martin-Jezequel V."/>
            <person name="Lopez P.J."/>
            <person name="Lucas S."/>
            <person name="Mangogna M."/>
            <person name="McGinnis K."/>
            <person name="Medlin L.K."/>
            <person name="Montsant A."/>
            <person name="Oudot-Le Secq M.P."/>
            <person name="Napoli C."/>
            <person name="Obornik M."/>
            <person name="Parker M.S."/>
            <person name="Petit J.L."/>
            <person name="Porcel B.M."/>
            <person name="Poulsen N."/>
            <person name="Robison M."/>
            <person name="Rychlewski L."/>
            <person name="Rynearson T.A."/>
            <person name="Schmutz J."/>
            <person name="Shapiro H."/>
            <person name="Siaut M."/>
            <person name="Stanley M."/>
            <person name="Sussman M.R."/>
            <person name="Taylor A.R."/>
            <person name="Vardi A."/>
            <person name="von Dassow P."/>
            <person name="Vyverman W."/>
            <person name="Willis A."/>
            <person name="Wyrwicz L.S."/>
            <person name="Rokhsar D.S."/>
            <person name="Weissenbach J."/>
            <person name="Armbrust E.V."/>
            <person name="Green B.R."/>
            <person name="Van de Peer Y."/>
            <person name="Grigoriev I.V."/>
        </authorList>
    </citation>
    <scope>NUCLEOTIDE SEQUENCE [LARGE SCALE GENOMIC DNA]</scope>
    <source>
        <strain evidence="5 6">CCAP 1055/1</strain>
    </source>
</reference>
<dbReference type="InterPro" id="IPR012334">
    <property type="entry name" value="Pectin_lyas_fold"/>
</dbReference>
<dbReference type="AlphaFoldDB" id="B7GB55"/>
<accession>B7GB55</accession>
<evidence type="ECO:0000313" key="6">
    <source>
        <dbReference type="Proteomes" id="UP000000759"/>
    </source>
</evidence>
<feature type="non-terminal residue" evidence="5">
    <location>
        <position position="271"/>
    </location>
</feature>
<keyword evidence="6" id="KW-1185">Reference proteome</keyword>
<keyword evidence="3 4" id="KW-0326">Glycosidase</keyword>
<dbReference type="KEGG" id="pti:PHATRDRAFT_16052"/>
<dbReference type="SMART" id="SM00710">
    <property type="entry name" value="PbH1"/>
    <property type="match status" value="4"/>
</dbReference>
<proteinExistence type="inferred from homology"/>
<evidence type="ECO:0000256" key="4">
    <source>
        <dbReference type="RuleBase" id="RU361169"/>
    </source>
</evidence>
<gene>
    <name evidence="5" type="ORF">PHATRDRAFT_16052</name>
</gene>
<dbReference type="HOGENOM" id="CLU_332179_0_0_1"/>
<dbReference type="InterPro" id="IPR000743">
    <property type="entry name" value="Glyco_hydro_28"/>
</dbReference>